<dbReference type="Proteomes" id="UP000729402">
    <property type="component" value="Unassembled WGS sequence"/>
</dbReference>
<reference evidence="1" key="2">
    <citation type="submission" date="2021-02" db="EMBL/GenBank/DDBJ databases">
        <authorList>
            <person name="Kimball J.A."/>
            <person name="Haas M.W."/>
            <person name="Macchietto M."/>
            <person name="Kono T."/>
            <person name="Duquette J."/>
            <person name="Shao M."/>
        </authorList>
    </citation>
    <scope>NUCLEOTIDE SEQUENCE</scope>
    <source>
        <tissue evidence="1">Fresh leaf tissue</tissue>
    </source>
</reference>
<sequence length="160" mass="18051">MRTSSVVQGFKRLPSFALGQRRSTELSCRCVAAPHAHWSRNAPRPPRDYAGAPHDQTALRRPSKALCLFSCDLSRCTTVPLRWRRCTPIEATTRLHRCATRLGRPSVTPHARVGLSCRYTATPLAHPSEPLRRATRLSEALVPLHRHSPYTTVSHHNLRH</sequence>
<accession>A0A8J5SSY4</accession>
<organism evidence="1 2">
    <name type="scientific">Zizania palustris</name>
    <name type="common">Northern wild rice</name>
    <dbReference type="NCBI Taxonomy" id="103762"/>
    <lineage>
        <taxon>Eukaryota</taxon>
        <taxon>Viridiplantae</taxon>
        <taxon>Streptophyta</taxon>
        <taxon>Embryophyta</taxon>
        <taxon>Tracheophyta</taxon>
        <taxon>Spermatophyta</taxon>
        <taxon>Magnoliopsida</taxon>
        <taxon>Liliopsida</taxon>
        <taxon>Poales</taxon>
        <taxon>Poaceae</taxon>
        <taxon>BOP clade</taxon>
        <taxon>Oryzoideae</taxon>
        <taxon>Oryzeae</taxon>
        <taxon>Zizaniinae</taxon>
        <taxon>Zizania</taxon>
    </lineage>
</organism>
<evidence type="ECO:0000313" key="1">
    <source>
        <dbReference type="EMBL" id="KAG8061431.1"/>
    </source>
</evidence>
<dbReference type="EMBL" id="JAAALK010000286">
    <property type="protein sequence ID" value="KAG8061431.1"/>
    <property type="molecule type" value="Genomic_DNA"/>
</dbReference>
<reference evidence="1" key="1">
    <citation type="journal article" date="2021" name="bioRxiv">
        <title>Whole Genome Assembly and Annotation of Northern Wild Rice, Zizania palustris L., Supports a Whole Genome Duplication in the Zizania Genus.</title>
        <authorList>
            <person name="Haas M."/>
            <person name="Kono T."/>
            <person name="Macchietto M."/>
            <person name="Millas R."/>
            <person name="McGilp L."/>
            <person name="Shao M."/>
            <person name="Duquette J."/>
            <person name="Hirsch C.N."/>
            <person name="Kimball J."/>
        </authorList>
    </citation>
    <scope>NUCLEOTIDE SEQUENCE</scope>
    <source>
        <tissue evidence="1">Fresh leaf tissue</tissue>
    </source>
</reference>
<evidence type="ECO:0000313" key="2">
    <source>
        <dbReference type="Proteomes" id="UP000729402"/>
    </source>
</evidence>
<dbReference type="AlphaFoldDB" id="A0A8J5SSY4"/>
<keyword evidence="2" id="KW-1185">Reference proteome</keyword>
<proteinExistence type="predicted"/>
<gene>
    <name evidence="1" type="ORF">GUJ93_ZPchr0003g17478</name>
</gene>
<name>A0A8J5SSY4_ZIZPA</name>
<comment type="caution">
    <text evidence="1">The sequence shown here is derived from an EMBL/GenBank/DDBJ whole genome shotgun (WGS) entry which is preliminary data.</text>
</comment>
<protein>
    <submittedName>
        <fullName evidence="1">Uncharacterized protein</fullName>
    </submittedName>
</protein>